<dbReference type="InterPro" id="IPR029787">
    <property type="entry name" value="Nucleotide_cyclase"/>
</dbReference>
<dbReference type="EMBL" id="LBFC01000023">
    <property type="protein sequence ID" value="ONN26475.1"/>
    <property type="molecule type" value="Genomic_DNA"/>
</dbReference>
<name>A0ABX3IF83_9BACT</name>
<evidence type="ECO:0000313" key="2">
    <source>
        <dbReference type="EMBL" id="ONN26475.1"/>
    </source>
</evidence>
<dbReference type="InterPro" id="IPR043128">
    <property type="entry name" value="Rev_trsase/Diguanyl_cyclase"/>
</dbReference>
<accession>A0ABX3IF83</accession>
<reference evidence="2 3" key="1">
    <citation type="submission" date="2015-06" db="EMBL/GenBank/DDBJ databases">
        <title>Genome sequencing of Thermotogales isolates from hydrothermal vents.</title>
        <authorList>
            <person name="Haverkamp T.H."/>
            <person name="Kublanov I.V."/>
            <person name="Nesbo C.L."/>
        </authorList>
    </citation>
    <scope>NUCLEOTIDE SEQUENCE [LARGE SCALE GENOMIC DNA]</scope>
    <source>
        <strain evidence="3">ik275mar</strain>
    </source>
</reference>
<gene>
    <name evidence="2" type="ORF">XJ44_08385</name>
</gene>
<dbReference type="InterPro" id="IPR000160">
    <property type="entry name" value="GGDEF_dom"/>
</dbReference>
<keyword evidence="3" id="KW-1185">Reference proteome</keyword>
<evidence type="ECO:0000313" key="3">
    <source>
        <dbReference type="Proteomes" id="UP000242616"/>
    </source>
</evidence>
<dbReference type="SUPFAM" id="SSF55073">
    <property type="entry name" value="Nucleotide cyclase"/>
    <property type="match status" value="1"/>
</dbReference>
<evidence type="ECO:0000259" key="1">
    <source>
        <dbReference type="Pfam" id="PF00990"/>
    </source>
</evidence>
<comment type="caution">
    <text evidence="2">The sequence shown here is derived from an EMBL/GenBank/DDBJ whole genome shotgun (WGS) entry which is preliminary data.</text>
</comment>
<dbReference type="RefSeq" id="WP_075666534.1">
    <property type="nucleotide sequence ID" value="NZ_LBFC01000023.1"/>
</dbReference>
<protein>
    <submittedName>
        <fullName evidence="2">Diguanylate cyclase</fullName>
    </submittedName>
</protein>
<dbReference type="Proteomes" id="UP000242616">
    <property type="component" value="Unassembled WGS sequence"/>
</dbReference>
<dbReference type="Gene3D" id="3.30.70.270">
    <property type="match status" value="1"/>
</dbReference>
<dbReference type="Pfam" id="PF00990">
    <property type="entry name" value="GGDEF"/>
    <property type="match status" value="1"/>
</dbReference>
<organism evidence="2 3">
    <name type="scientific">Thermosipho affectus</name>
    <dbReference type="NCBI Taxonomy" id="660294"/>
    <lineage>
        <taxon>Bacteria</taxon>
        <taxon>Thermotogati</taxon>
        <taxon>Thermotogota</taxon>
        <taxon>Thermotogae</taxon>
        <taxon>Thermotogales</taxon>
        <taxon>Fervidobacteriaceae</taxon>
        <taxon>Thermosipho</taxon>
    </lineage>
</organism>
<feature type="domain" description="GGDEF" evidence="1">
    <location>
        <begin position="13"/>
        <end position="129"/>
    </location>
</feature>
<sequence length="138" mass="15965">MEYLLNLFNGNWVDETTRLPNKDFFNHIYPLIKESKTLFYLIYLDLEFESTDINEINFVIARIASIIKHSVRIPKDFVCRSSEKSFVLILHGINEIVAKQIANRIKDSLDYLLLNYGNKNIKVETKIKIEAVGGAPSE</sequence>
<proteinExistence type="predicted"/>